<keyword evidence="3" id="KW-1003">Cell membrane</keyword>
<dbReference type="SUPFAM" id="SSF103473">
    <property type="entry name" value="MFS general substrate transporter"/>
    <property type="match status" value="1"/>
</dbReference>
<dbReference type="InterPro" id="IPR050171">
    <property type="entry name" value="MFS_Transporters"/>
</dbReference>
<accession>A0A380ZSK3</accession>
<keyword evidence="4 8" id="KW-0812">Transmembrane</keyword>
<feature type="transmembrane region" description="Helical" evidence="9">
    <location>
        <begin position="84"/>
        <end position="104"/>
    </location>
</feature>
<sequence length="464" mass="50874">MNSVQAKKGHPKGLYLLFFTEMWERFSYYGMRAILIYYLTKTYLQGGLGMDKAEATLLYGNFAGMVYFTPLIGGWLADKYLGKRLAITIGGITMMFGQFVLFGMNSMTGLYIGLILLIIGNGFFKPNISTLVGGLYAEGDDRRDSAFSIFYMGINLGAFLAPLVIGYLTDDLFAVKEGGEIMSHGYKYGFLAAGIGMLLGQLVFNLFAQKYLGDLGRKPVGASKNAELVENLDSINPQTGEKLDKTQEKQRISVIFILFLFAVFFWAGFEQAGSSLSLYTDSYIDRKIGNFEVPASWFQSVNPVFIVLLAPLFAMFWNSKLGKKLSTPLKMGVGMIILGIGFLFMLGAVAEREANGDINDVANKAAMMWLIMTYLLHTIGELCLSPVGLSVVTKLSPPKLASVLMAVWMLSSSAANFIGGLVASSVETLGAGQVFTYIAVFVMICGLLLILLNKFILKLMHGVR</sequence>
<feature type="transmembrane region" description="Helical" evidence="9">
    <location>
        <begin position="252"/>
        <end position="269"/>
    </location>
</feature>
<dbReference type="RefSeq" id="WP_002662400.1">
    <property type="nucleotide sequence ID" value="NZ_UFTJ01000003.1"/>
</dbReference>
<dbReference type="AlphaFoldDB" id="A0A380ZSK3"/>
<reference evidence="12 14" key="2">
    <citation type="submission" date="2018-11" db="EMBL/GenBank/DDBJ databases">
        <authorList>
            <consortium name="Pathogen Informatics"/>
        </authorList>
    </citation>
    <scope>NUCLEOTIDE SEQUENCE [LARGE SCALE GENOMIC DNA]</scope>
    <source>
        <strain evidence="12 14">NCTC12929</strain>
    </source>
</reference>
<feature type="transmembrane region" description="Helical" evidence="9">
    <location>
        <begin position="110"/>
        <end position="137"/>
    </location>
</feature>
<dbReference type="InterPro" id="IPR000109">
    <property type="entry name" value="POT_fam"/>
</dbReference>
<proteinExistence type="inferred from homology"/>
<feature type="transmembrane region" description="Helical" evidence="9">
    <location>
        <begin position="434"/>
        <end position="457"/>
    </location>
</feature>
<evidence type="ECO:0000256" key="7">
    <source>
        <dbReference type="ARBA" id="ARBA00023136"/>
    </source>
</evidence>
<dbReference type="InterPro" id="IPR020846">
    <property type="entry name" value="MFS_dom"/>
</dbReference>
<evidence type="ECO:0000256" key="6">
    <source>
        <dbReference type="ARBA" id="ARBA00022989"/>
    </source>
</evidence>
<gene>
    <name evidence="11" type="primary">dtpT</name>
    <name evidence="11" type="ORF">NCTC11661_01494</name>
    <name evidence="12" type="ORF">NCTC12929_00671</name>
</gene>
<keyword evidence="2 8" id="KW-0813">Transport</keyword>
<name>A0A380ZSK3_9FLAO</name>
<dbReference type="FunFam" id="1.20.1250.20:FF:000146">
    <property type="entry name" value="Amino acid/peptide transporter"/>
    <property type="match status" value="1"/>
</dbReference>
<reference evidence="11 13" key="1">
    <citation type="submission" date="2018-06" db="EMBL/GenBank/DDBJ databases">
        <authorList>
            <consortium name="Pathogen Informatics"/>
            <person name="Doyle S."/>
        </authorList>
    </citation>
    <scope>NUCLEOTIDE SEQUENCE [LARGE SCALE GENOMIC DNA]</scope>
    <source>
        <strain evidence="11 13">NCTC11661</strain>
    </source>
</reference>
<protein>
    <submittedName>
        <fullName evidence="11">Di-/tripeptide transporter</fullName>
    </submittedName>
</protein>
<dbReference type="Proteomes" id="UP000270205">
    <property type="component" value="Unassembled WGS sequence"/>
</dbReference>
<evidence type="ECO:0000256" key="8">
    <source>
        <dbReference type="RuleBase" id="RU003755"/>
    </source>
</evidence>
<feature type="transmembrane region" description="Helical" evidence="9">
    <location>
        <begin position="188"/>
        <end position="208"/>
    </location>
</feature>
<evidence type="ECO:0000313" key="11">
    <source>
        <dbReference type="EMBL" id="SUV52337.1"/>
    </source>
</evidence>
<feature type="domain" description="Major facilitator superfamily (MFS) profile" evidence="10">
    <location>
        <begin position="16"/>
        <end position="457"/>
    </location>
</feature>
<dbReference type="PROSITE" id="PS01023">
    <property type="entry name" value="PTR2_2"/>
    <property type="match status" value="1"/>
</dbReference>
<evidence type="ECO:0000256" key="9">
    <source>
        <dbReference type="SAM" id="Phobius"/>
    </source>
</evidence>
<dbReference type="GO" id="GO:0006857">
    <property type="term" value="P:oligopeptide transport"/>
    <property type="evidence" value="ECO:0007669"/>
    <property type="project" value="InterPro"/>
</dbReference>
<evidence type="ECO:0000313" key="12">
    <source>
        <dbReference type="EMBL" id="VDH03291.1"/>
    </source>
</evidence>
<dbReference type="InterPro" id="IPR005279">
    <property type="entry name" value="Dipep/tripep_permease"/>
</dbReference>
<evidence type="ECO:0000256" key="3">
    <source>
        <dbReference type="ARBA" id="ARBA00022475"/>
    </source>
</evidence>
<dbReference type="Pfam" id="PF00854">
    <property type="entry name" value="PTR2"/>
    <property type="match status" value="2"/>
</dbReference>
<evidence type="ECO:0000259" key="10">
    <source>
        <dbReference type="PROSITE" id="PS50850"/>
    </source>
</evidence>
<evidence type="ECO:0000256" key="2">
    <source>
        <dbReference type="ARBA" id="ARBA00022448"/>
    </source>
</evidence>
<dbReference type="PANTHER" id="PTHR23517">
    <property type="entry name" value="RESISTANCE PROTEIN MDTM, PUTATIVE-RELATED-RELATED"/>
    <property type="match status" value="1"/>
</dbReference>
<dbReference type="PROSITE" id="PS50850">
    <property type="entry name" value="MFS"/>
    <property type="match status" value="1"/>
</dbReference>
<comment type="similarity">
    <text evidence="8">Belongs to the major facilitator superfamily. Proton-dependent oligopeptide transporter (POT/PTR) (TC 2.A.17) family.</text>
</comment>
<dbReference type="GO" id="GO:0005886">
    <property type="term" value="C:plasma membrane"/>
    <property type="evidence" value="ECO:0007669"/>
    <property type="project" value="UniProtKB-SubCell"/>
</dbReference>
<dbReference type="EMBL" id="UYIV01000001">
    <property type="protein sequence ID" value="VDH03291.1"/>
    <property type="molecule type" value="Genomic_DNA"/>
</dbReference>
<evidence type="ECO:0000313" key="14">
    <source>
        <dbReference type="Proteomes" id="UP000270205"/>
    </source>
</evidence>
<keyword evidence="7 9" id="KW-0472">Membrane</keyword>
<dbReference type="InterPro" id="IPR036259">
    <property type="entry name" value="MFS_trans_sf"/>
</dbReference>
<keyword evidence="6 9" id="KW-1133">Transmembrane helix</keyword>
<dbReference type="CDD" id="cd17346">
    <property type="entry name" value="MFS_DtpA_like"/>
    <property type="match status" value="1"/>
</dbReference>
<evidence type="ECO:0000256" key="5">
    <source>
        <dbReference type="ARBA" id="ARBA00022856"/>
    </source>
</evidence>
<evidence type="ECO:0000256" key="4">
    <source>
        <dbReference type="ARBA" id="ARBA00022692"/>
    </source>
</evidence>
<dbReference type="EMBL" id="UFTJ01000003">
    <property type="protein sequence ID" value="SUV52337.1"/>
    <property type="molecule type" value="Genomic_DNA"/>
</dbReference>
<keyword evidence="5" id="KW-0653">Protein transport</keyword>
<dbReference type="Proteomes" id="UP000255515">
    <property type="component" value="Unassembled WGS sequence"/>
</dbReference>
<evidence type="ECO:0000313" key="13">
    <source>
        <dbReference type="Proteomes" id="UP000255515"/>
    </source>
</evidence>
<organism evidence="11 13">
    <name type="scientific">Bergeyella zoohelcum</name>
    <dbReference type="NCBI Taxonomy" id="1015"/>
    <lineage>
        <taxon>Bacteria</taxon>
        <taxon>Pseudomonadati</taxon>
        <taxon>Bacteroidota</taxon>
        <taxon>Flavobacteriia</taxon>
        <taxon>Flavobacteriales</taxon>
        <taxon>Weeksellaceae</taxon>
        <taxon>Bergeyella</taxon>
    </lineage>
</organism>
<evidence type="ECO:0000256" key="1">
    <source>
        <dbReference type="ARBA" id="ARBA00004651"/>
    </source>
</evidence>
<keyword evidence="5" id="KW-0571">Peptide transport</keyword>
<feature type="transmembrane region" description="Helical" evidence="9">
    <location>
        <begin position="149"/>
        <end position="168"/>
    </location>
</feature>
<comment type="subcellular location">
    <subcellularLocation>
        <location evidence="1">Cell membrane</location>
        <topology evidence="1">Multi-pass membrane protein</topology>
    </subcellularLocation>
    <subcellularLocation>
        <location evidence="8">Membrane</location>
        <topology evidence="8">Multi-pass membrane protein</topology>
    </subcellularLocation>
</comment>
<feature type="transmembrane region" description="Helical" evidence="9">
    <location>
        <begin position="297"/>
        <end position="317"/>
    </location>
</feature>
<dbReference type="Gene3D" id="1.20.1250.20">
    <property type="entry name" value="MFS general substrate transporter like domains"/>
    <property type="match status" value="2"/>
</dbReference>
<feature type="transmembrane region" description="Helical" evidence="9">
    <location>
        <begin position="56"/>
        <end position="77"/>
    </location>
</feature>
<feature type="transmembrane region" description="Helical" evidence="9">
    <location>
        <begin position="403"/>
        <end position="422"/>
    </location>
</feature>
<feature type="transmembrane region" description="Helical" evidence="9">
    <location>
        <begin position="369"/>
        <end position="391"/>
    </location>
</feature>
<dbReference type="InterPro" id="IPR018456">
    <property type="entry name" value="PTR2_symporter_CS"/>
</dbReference>
<dbReference type="GO" id="GO:1904680">
    <property type="term" value="F:peptide transmembrane transporter activity"/>
    <property type="evidence" value="ECO:0007669"/>
    <property type="project" value="InterPro"/>
</dbReference>
<dbReference type="NCBIfam" id="TIGR00924">
    <property type="entry name" value="yjdL_sub1_fam"/>
    <property type="match status" value="2"/>
</dbReference>
<dbReference type="PANTHER" id="PTHR23517:SF15">
    <property type="entry name" value="PROTON-DEPENDENT OLIGOPEPTIDE FAMILY TRANSPORT PROTEIN"/>
    <property type="match status" value="1"/>
</dbReference>
<feature type="transmembrane region" description="Helical" evidence="9">
    <location>
        <begin position="329"/>
        <end position="349"/>
    </location>
</feature>